<gene>
    <name evidence="3" type="ORF">ESV85_21705</name>
</gene>
<comment type="caution">
    <text evidence="3">The sequence shown here is derived from an EMBL/GenBank/DDBJ whole genome shotgun (WGS) entry which is preliminary data.</text>
</comment>
<keyword evidence="1" id="KW-0472">Membrane</keyword>
<dbReference type="AlphaFoldDB" id="A0A5C7ADN9"/>
<dbReference type="PANTHER" id="PTHR22916">
    <property type="entry name" value="GLYCOSYLTRANSFERASE"/>
    <property type="match status" value="1"/>
</dbReference>
<evidence type="ECO:0000313" key="4">
    <source>
        <dbReference type="Proteomes" id="UP000321935"/>
    </source>
</evidence>
<evidence type="ECO:0000259" key="2">
    <source>
        <dbReference type="Pfam" id="PF00535"/>
    </source>
</evidence>
<dbReference type="EMBL" id="VORW01000034">
    <property type="protein sequence ID" value="TXE02130.1"/>
    <property type="molecule type" value="Genomic_DNA"/>
</dbReference>
<dbReference type="OrthoDB" id="199095at2"/>
<name>A0A5C7ADN9_9BACT</name>
<keyword evidence="1" id="KW-0812">Transmembrane</keyword>
<reference evidence="3 4" key="1">
    <citation type="submission" date="2019-08" db="EMBL/GenBank/DDBJ databases">
        <title>Genomes sequence of Algoriphagus aquimarinus ACAM450.</title>
        <authorList>
            <person name="Bowman J.P."/>
        </authorList>
    </citation>
    <scope>NUCLEOTIDE SEQUENCE [LARGE SCALE GENOMIC DNA]</scope>
    <source>
        <strain evidence="3 4">ACAM 450</strain>
    </source>
</reference>
<dbReference type="Gene3D" id="3.90.550.10">
    <property type="entry name" value="Spore Coat Polysaccharide Biosynthesis Protein SpsA, Chain A"/>
    <property type="match status" value="1"/>
</dbReference>
<dbReference type="RefSeq" id="WP_146921390.1">
    <property type="nucleotide sequence ID" value="NZ_VORW01000034.1"/>
</dbReference>
<dbReference type="Pfam" id="PF00535">
    <property type="entry name" value="Glycos_transf_2"/>
    <property type="match status" value="1"/>
</dbReference>
<dbReference type="CDD" id="cd00761">
    <property type="entry name" value="Glyco_tranf_GTA_type"/>
    <property type="match status" value="1"/>
</dbReference>
<dbReference type="PANTHER" id="PTHR22916:SF3">
    <property type="entry name" value="UDP-GLCNAC:BETAGAL BETA-1,3-N-ACETYLGLUCOSAMINYLTRANSFERASE-LIKE PROTEIN 1"/>
    <property type="match status" value="1"/>
</dbReference>
<evidence type="ECO:0000313" key="3">
    <source>
        <dbReference type="EMBL" id="TXE02130.1"/>
    </source>
</evidence>
<keyword evidence="1" id="KW-1133">Transmembrane helix</keyword>
<proteinExistence type="predicted"/>
<accession>A0A5C7ADN9</accession>
<sequence length="312" mass="36899">MPLSILIPTYNRSEYLKKNLELLNHYIHQENFSNQIEIVVSNNNSSDNTEEMILEFKKNHPKLQLYYHFQRENIGLEKNALFVLKEATGEFVMYLGDDDYLDNDYLKGVINHLKINKNTHSIIPNFIPIDISGKQLGKGRDDAFSNRVYEAGFKNCLINSWRGHQLSGLVLKREGLYDAYNDLKISNIYLFIFLISYCCLYGDTYHFTTFPVKVTQPGQANKDWGYGKDGLLNEVFDNYKKLPVNYFQKTLMQLYFYRKQSWRLFIYEKEGFKSLFEAFLNILRTSNSTFLFKILFPIIVFLQYMKREIKNI</sequence>
<keyword evidence="3" id="KW-0808">Transferase</keyword>
<feature type="domain" description="Glycosyltransferase 2-like" evidence="2">
    <location>
        <begin position="4"/>
        <end position="119"/>
    </location>
</feature>
<dbReference type="Proteomes" id="UP000321935">
    <property type="component" value="Unassembled WGS sequence"/>
</dbReference>
<evidence type="ECO:0000256" key="1">
    <source>
        <dbReference type="SAM" id="Phobius"/>
    </source>
</evidence>
<organism evidence="3 4">
    <name type="scientific">Algoriphagus aquimarinus</name>
    <dbReference type="NCBI Taxonomy" id="237018"/>
    <lineage>
        <taxon>Bacteria</taxon>
        <taxon>Pseudomonadati</taxon>
        <taxon>Bacteroidota</taxon>
        <taxon>Cytophagia</taxon>
        <taxon>Cytophagales</taxon>
        <taxon>Cyclobacteriaceae</taxon>
        <taxon>Algoriphagus</taxon>
    </lineage>
</organism>
<dbReference type="InterPro" id="IPR001173">
    <property type="entry name" value="Glyco_trans_2-like"/>
</dbReference>
<dbReference type="GO" id="GO:0016758">
    <property type="term" value="F:hexosyltransferase activity"/>
    <property type="evidence" value="ECO:0007669"/>
    <property type="project" value="UniProtKB-ARBA"/>
</dbReference>
<dbReference type="SUPFAM" id="SSF53448">
    <property type="entry name" value="Nucleotide-diphospho-sugar transferases"/>
    <property type="match status" value="1"/>
</dbReference>
<protein>
    <submittedName>
        <fullName evidence="3">Glycosyltransferase family 2 protein</fullName>
    </submittedName>
</protein>
<feature type="transmembrane region" description="Helical" evidence="1">
    <location>
        <begin position="288"/>
        <end position="305"/>
    </location>
</feature>
<dbReference type="InterPro" id="IPR029044">
    <property type="entry name" value="Nucleotide-diphossugar_trans"/>
</dbReference>